<protein>
    <recommendedName>
        <fullName evidence="2">EF-hand domain-containing protein</fullName>
    </recommendedName>
</protein>
<organism evidence="3 4">
    <name type="scientific">Rotaria socialis</name>
    <dbReference type="NCBI Taxonomy" id="392032"/>
    <lineage>
        <taxon>Eukaryota</taxon>
        <taxon>Metazoa</taxon>
        <taxon>Spiralia</taxon>
        <taxon>Gnathifera</taxon>
        <taxon>Rotifera</taxon>
        <taxon>Eurotatoria</taxon>
        <taxon>Bdelloidea</taxon>
        <taxon>Philodinida</taxon>
        <taxon>Philodinidae</taxon>
        <taxon>Rotaria</taxon>
    </lineage>
</organism>
<dbReference type="InterPro" id="IPR011992">
    <property type="entry name" value="EF-hand-dom_pair"/>
</dbReference>
<evidence type="ECO:0000313" key="3">
    <source>
        <dbReference type="EMBL" id="CAF4715896.1"/>
    </source>
</evidence>
<dbReference type="InterPro" id="IPR002048">
    <property type="entry name" value="EF_hand_dom"/>
</dbReference>
<comment type="caution">
    <text evidence="3">The sequence shown here is derived from an EMBL/GenBank/DDBJ whole genome shotgun (WGS) entry which is preliminary data.</text>
</comment>
<keyword evidence="4" id="KW-1185">Reference proteome</keyword>
<dbReference type="PROSITE" id="PS50222">
    <property type="entry name" value="EF_HAND_2"/>
    <property type="match status" value="1"/>
</dbReference>
<proteinExistence type="predicted"/>
<reference evidence="3" key="1">
    <citation type="submission" date="2021-02" db="EMBL/GenBank/DDBJ databases">
        <authorList>
            <person name="Nowell W R."/>
        </authorList>
    </citation>
    <scope>NUCLEOTIDE SEQUENCE</scope>
</reference>
<sequence>PKKRAEEIIAKLDVSGDKKLSKEEFINGCKNDPVIRNLLAPST</sequence>
<dbReference type="Gene3D" id="1.10.238.10">
    <property type="entry name" value="EF-hand"/>
    <property type="match status" value="1"/>
</dbReference>
<gene>
    <name evidence="3" type="ORF">UJA718_LOCUS36990</name>
</gene>
<name>A0A821JEN4_9BILA</name>
<feature type="non-terminal residue" evidence="3">
    <location>
        <position position="1"/>
    </location>
</feature>
<accession>A0A821JEN4</accession>
<feature type="domain" description="EF-hand" evidence="2">
    <location>
        <begin position="1"/>
        <end position="35"/>
    </location>
</feature>
<dbReference type="Proteomes" id="UP000663873">
    <property type="component" value="Unassembled WGS sequence"/>
</dbReference>
<dbReference type="GO" id="GO:0005509">
    <property type="term" value="F:calcium ion binding"/>
    <property type="evidence" value="ECO:0007669"/>
    <property type="project" value="InterPro"/>
</dbReference>
<evidence type="ECO:0000259" key="2">
    <source>
        <dbReference type="PROSITE" id="PS50222"/>
    </source>
</evidence>
<dbReference type="EMBL" id="CAJOBP010036240">
    <property type="protein sequence ID" value="CAF4715896.1"/>
    <property type="molecule type" value="Genomic_DNA"/>
</dbReference>
<dbReference type="InterPro" id="IPR018247">
    <property type="entry name" value="EF_Hand_1_Ca_BS"/>
</dbReference>
<evidence type="ECO:0000256" key="1">
    <source>
        <dbReference type="ARBA" id="ARBA00022837"/>
    </source>
</evidence>
<evidence type="ECO:0000313" key="4">
    <source>
        <dbReference type="Proteomes" id="UP000663873"/>
    </source>
</evidence>
<dbReference type="SUPFAM" id="SSF47473">
    <property type="entry name" value="EF-hand"/>
    <property type="match status" value="1"/>
</dbReference>
<dbReference type="AlphaFoldDB" id="A0A821JEN4"/>
<keyword evidence="1" id="KW-0106">Calcium</keyword>
<dbReference type="PROSITE" id="PS00018">
    <property type="entry name" value="EF_HAND_1"/>
    <property type="match status" value="1"/>
</dbReference>